<evidence type="ECO:0000256" key="1">
    <source>
        <dbReference type="SAM" id="Phobius"/>
    </source>
</evidence>
<reference evidence="2" key="1">
    <citation type="submission" date="2021-06" db="EMBL/GenBank/DDBJ databases">
        <authorList>
            <person name="Hodson N. C."/>
            <person name="Mongue J. A."/>
            <person name="Jaron S. K."/>
        </authorList>
    </citation>
    <scope>NUCLEOTIDE SEQUENCE</scope>
</reference>
<keyword evidence="1" id="KW-0472">Membrane</keyword>
<protein>
    <submittedName>
        <fullName evidence="2">Uncharacterized protein</fullName>
    </submittedName>
</protein>
<feature type="transmembrane region" description="Helical" evidence="1">
    <location>
        <begin position="12"/>
        <end position="33"/>
    </location>
</feature>
<name>A0A8J2JJX1_9HEXA</name>
<gene>
    <name evidence="2" type="ORF">AFUS01_LOCUS10857</name>
</gene>
<accession>A0A8J2JJX1</accession>
<sequence length="130" mass="14806">MFRAERLVGQHAAVVVASSLQPIAYVLSFWLQVIRYSRELDLRWYTLVELHLSLVFTHWDTELLILRHLLKKGAEEVISSEDVAKDKGLKKIAMSGDTSAQTLPDNSFTFEEGKGRIHAVVPEEFARLEP</sequence>
<proteinExistence type="predicted"/>
<keyword evidence="3" id="KW-1185">Reference proteome</keyword>
<evidence type="ECO:0000313" key="2">
    <source>
        <dbReference type="EMBL" id="CAG7721660.1"/>
    </source>
</evidence>
<dbReference type="EMBL" id="CAJVCH010081367">
    <property type="protein sequence ID" value="CAG7721660.1"/>
    <property type="molecule type" value="Genomic_DNA"/>
</dbReference>
<keyword evidence="1" id="KW-0812">Transmembrane</keyword>
<dbReference type="Proteomes" id="UP000708208">
    <property type="component" value="Unassembled WGS sequence"/>
</dbReference>
<dbReference type="AlphaFoldDB" id="A0A8J2JJX1"/>
<comment type="caution">
    <text evidence="2">The sequence shown here is derived from an EMBL/GenBank/DDBJ whole genome shotgun (WGS) entry which is preliminary data.</text>
</comment>
<keyword evidence="1" id="KW-1133">Transmembrane helix</keyword>
<evidence type="ECO:0000313" key="3">
    <source>
        <dbReference type="Proteomes" id="UP000708208"/>
    </source>
</evidence>
<organism evidence="2 3">
    <name type="scientific">Allacma fusca</name>
    <dbReference type="NCBI Taxonomy" id="39272"/>
    <lineage>
        <taxon>Eukaryota</taxon>
        <taxon>Metazoa</taxon>
        <taxon>Ecdysozoa</taxon>
        <taxon>Arthropoda</taxon>
        <taxon>Hexapoda</taxon>
        <taxon>Collembola</taxon>
        <taxon>Symphypleona</taxon>
        <taxon>Sminthuridae</taxon>
        <taxon>Allacma</taxon>
    </lineage>
</organism>